<name>A0A2Z6NCW5_TRISU</name>
<organism evidence="1 2">
    <name type="scientific">Trifolium subterraneum</name>
    <name type="common">Subterranean clover</name>
    <dbReference type="NCBI Taxonomy" id="3900"/>
    <lineage>
        <taxon>Eukaryota</taxon>
        <taxon>Viridiplantae</taxon>
        <taxon>Streptophyta</taxon>
        <taxon>Embryophyta</taxon>
        <taxon>Tracheophyta</taxon>
        <taxon>Spermatophyta</taxon>
        <taxon>Magnoliopsida</taxon>
        <taxon>eudicotyledons</taxon>
        <taxon>Gunneridae</taxon>
        <taxon>Pentapetalae</taxon>
        <taxon>rosids</taxon>
        <taxon>fabids</taxon>
        <taxon>Fabales</taxon>
        <taxon>Fabaceae</taxon>
        <taxon>Papilionoideae</taxon>
        <taxon>50 kb inversion clade</taxon>
        <taxon>NPAAA clade</taxon>
        <taxon>Hologalegina</taxon>
        <taxon>IRL clade</taxon>
        <taxon>Trifolieae</taxon>
        <taxon>Trifolium</taxon>
    </lineage>
</organism>
<accession>A0A2Z6NCW5</accession>
<proteinExistence type="predicted"/>
<dbReference type="PANTHER" id="PTHR35097:SF1">
    <property type="entry name" value="GDSL ESTERASE_LIPASE"/>
    <property type="match status" value="1"/>
</dbReference>
<keyword evidence="2" id="KW-1185">Reference proteome</keyword>
<evidence type="ECO:0000313" key="1">
    <source>
        <dbReference type="EMBL" id="GAU41651.1"/>
    </source>
</evidence>
<sequence>MPSGSNKMENRYNTFLQLMCQLPRGTKLSVLVLSDQHEAFETEPTASSVTRTGGSTAIMLESELDGFTKLGGWVEMNTLNPKSVQWAVTLSDVPEDSFGWGMKPGFTYATDGNSGIAGIATKHDFGILKRNPNMYHVLFGTLWKSESLHSERVQKLKRDQKLNMFRSSNRIRMSARVQKLREVQKLRDVQMPTRVQKLSASLELFRR</sequence>
<dbReference type="EMBL" id="DF973873">
    <property type="protein sequence ID" value="GAU41651.1"/>
    <property type="molecule type" value="Genomic_DNA"/>
</dbReference>
<dbReference type="AlphaFoldDB" id="A0A2Z6NCW5"/>
<gene>
    <name evidence="1" type="ORF">TSUD_398340</name>
</gene>
<evidence type="ECO:0000313" key="2">
    <source>
        <dbReference type="Proteomes" id="UP000242715"/>
    </source>
</evidence>
<protein>
    <submittedName>
        <fullName evidence="1">Uncharacterized protein</fullName>
    </submittedName>
</protein>
<dbReference type="OrthoDB" id="2017825at2759"/>
<dbReference type="Proteomes" id="UP000242715">
    <property type="component" value="Unassembled WGS sequence"/>
</dbReference>
<dbReference type="PANTHER" id="PTHR35097">
    <property type="entry name" value="GDSL ESTERASE/LIPASE"/>
    <property type="match status" value="1"/>
</dbReference>
<reference evidence="2" key="1">
    <citation type="journal article" date="2017" name="Front. Plant Sci.">
        <title>Climate Clever Clovers: New Paradigm to Reduce the Environmental Footprint of Ruminants by Breeding Low Methanogenic Forages Utilizing Haplotype Variation.</title>
        <authorList>
            <person name="Kaur P."/>
            <person name="Appels R."/>
            <person name="Bayer P.E."/>
            <person name="Keeble-Gagnere G."/>
            <person name="Wang J."/>
            <person name="Hirakawa H."/>
            <person name="Shirasawa K."/>
            <person name="Vercoe P."/>
            <person name="Stefanova K."/>
            <person name="Durmic Z."/>
            <person name="Nichols P."/>
            <person name="Revell C."/>
            <person name="Isobe S.N."/>
            <person name="Edwards D."/>
            <person name="Erskine W."/>
        </authorList>
    </citation>
    <scope>NUCLEOTIDE SEQUENCE [LARGE SCALE GENOMIC DNA]</scope>
    <source>
        <strain evidence="2">cv. Daliak</strain>
    </source>
</reference>